<keyword evidence="4" id="KW-0520">NAD</keyword>
<comment type="caution">
    <text evidence="8">The sequence shown here is derived from an EMBL/GenBank/DDBJ whole genome shotgun (WGS) entry which is preliminary data.</text>
</comment>
<gene>
    <name evidence="8" type="ORF">A6D6_03207</name>
</gene>
<feature type="transmembrane region" description="Helical" evidence="6">
    <location>
        <begin position="198"/>
        <end position="218"/>
    </location>
</feature>
<evidence type="ECO:0000313" key="8">
    <source>
        <dbReference type="EMBL" id="KAF0804285.1"/>
    </source>
</evidence>
<dbReference type="Pfam" id="PF08240">
    <property type="entry name" value="ADH_N"/>
    <property type="match status" value="1"/>
</dbReference>
<keyword evidence="3" id="KW-0560">Oxidoreductase</keyword>
<keyword evidence="6" id="KW-1133">Transmembrane helix</keyword>
<dbReference type="RefSeq" id="WP_133492265.1">
    <property type="nucleotide sequence ID" value="NZ_AQPF01000034.1"/>
</dbReference>
<dbReference type="Pfam" id="PF00107">
    <property type="entry name" value="ADH_zinc_N"/>
    <property type="match status" value="1"/>
</dbReference>
<comment type="cofactor">
    <cofactor evidence="5">
        <name>Zn(2+)</name>
        <dbReference type="ChEBI" id="CHEBI:29105"/>
    </cofactor>
</comment>
<organism evidence="8 9">
    <name type="scientific">Alcanivorax xiamenensis</name>
    <dbReference type="NCBI Taxonomy" id="1177156"/>
    <lineage>
        <taxon>Bacteria</taxon>
        <taxon>Pseudomonadati</taxon>
        <taxon>Pseudomonadota</taxon>
        <taxon>Gammaproteobacteria</taxon>
        <taxon>Oceanospirillales</taxon>
        <taxon>Alcanivoracaceae</taxon>
        <taxon>Alcanivorax</taxon>
    </lineage>
</organism>
<sequence>MKTRAAVLREMGAQRPYKTSQPLKIEELELDAPGHGEILVRVRAAGLCHSDLSVIDGNRPRPLPMALGHEAAGEVMEVGDGVTDLEVGDHVVFSFVPSCGTCDYCLDGRAALCAPGAAANNEGTLLGGGMRLHQNEHTVNHHLGVSGFAEYAVTSRRSAVKVSKDLPFDIAAVFGCAVLTGVGAVVHTAGLRAGQSVLVVGLGGVGLSAVLGAVAGGARQIIAADIAQDKLDMAKSLGATHVVNSKDEDAVEQVKAISGGGVDIAAEFAGVGPALEFAFAATGKGGKTVTAGLPHPSTRMAVSPVQLVAEERSLLGSYLGGHVPALDIPEYVALYLAGRLPVDKLLTHRLKLEDINEGFDRLADGEAIRQVILFD</sequence>
<dbReference type="InterPro" id="IPR011032">
    <property type="entry name" value="GroES-like_sf"/>
</dbReference>
<dbReference type="PANTHER" id="PTHR43880:SF12">
    <property type="entry name" value="ALCOHOL DEHYDROGENASE CLASS-3"/>
    <property type="match status" value="1"/>
</dbReference>
<dbReference type="PROSITE" id="PS00059">
    <property type="entry name" value="ADH_ZINC"/>
    <property type="match status" value="1"/>
</dbReference>
<protein>
    <submittedName>
        <fullName evidence="8">Alcohol dehydrogenase</fullName>
    </submittedName>
</protein>
<keyword evidence="2 5" id="KW-0862">Zinc</keyword>
<dbReference type="SMART" id="SM00829">
    <property type="entry name" value="PKS_ER"/>
    <property type="match status" value="1"/>
</dbReference>
<keyword evidence="6" id="KW-0472">Membrane</keyword>
<evidence type="ECO:0000256" key="1">
    <source>
        <dbReference type="ARBA" id="ARBA00022723"/>
    </source>
</evidence>
<evidence type="ECO:0000256" key="4">
    <source>
        <dbReference type="ARBA" id="ARBA00023027"/>
    </source>
</evidence>
<keyword evidence="9" id="KW-1185">Reference proteome</keyword>
<evidence type="ECO:0000259" key="7">
    <source>
        <dbReference type="SMART" id="SM00829"/>
    </source>
</evidence>
<feature type="transmembrane region" description="Helical" evidence="6">
    <location>
        <begin position="166"/>
        <end position="186"/>
    </location>
</feature>
<evidence type="ECO:0000313" key="9">
    <source>
        <dbReference type="Proteomes" id="UP000771797"/>
    </source>
</evidence>
<evidence type="ECO:0000256" key="6">
    <source>
        <dbReference type="SAM" id="Phobius"/>
    </source>
</evidence>
<dbReference type="InterPro" id="IPR002328">
    <property type="entry name" value="ADH_Zn_CS"/>
</dbReference>
<dbReference type="InterPro" id="IPR020843">
    <property type="entry name" value="ER"/>
</dbReference>
<dbReference type="Proteomes" id="UP000771797">
    <property type="component" value="Unassembled WGS sequence"/>
</dbReference>
<dbReference type="PANTHER" id="PTHR43880">
    <property type="entry name" value="ALCOHOL DEHYDROGENASE"/>
    <property type="match status" value="1"/>
</dbReference>
<evidence type="ECO:0000256" key="5">
    <source>
        <dbReference type="RuleBase" id="RU361277"/>
    </source>
</evidence>
<dbReference type="InterPro" id="IPR013149">
    <property type="entry name" value="ADH-like_C"/>
</dbReference>
<dbReference type="Gene3D" id="3.90.180.10">
    <property type="entry name" value="Medium-chain alcohol dehydrogenases, catalytic domain"/>
    <property type="match status" value="1"/>
</dbReference>
<accession>A0ABQ6Y5G1</accession>
<evidence type="ECO:0000256" key="3">
    <source>
        <dbReference type="ARBA" id="ARBA00023002"/>
    </source>
</evidence>
<dbReference type="SUPFAM" id="SSF50129">
    <property type="entry name" value="GroES-like"/>
    <property type="match status" value="2"/>
</dbReference>
<evidence type="ECO:0000256" key="2">
    <source>
        <dbReference type="ARBA" id="ARBA00022833"/>
    </source>
</evidence>
<dbReference type="InterPro" id="IPR013154">
    <property type="entry name" value="ADH-like_N"/>
</dbReference>
<keyword evidence="6" id="KW-0812">Transmembrane</keyword>
<keyword evidence="1 5" id="KW-0479">Metal-binding</keyword>
<proteinExistence type="inferred from homology"/>
<dbReference type="EMBL" id="AQPF01000034">
    <property type="protein sequence ID" value="KAF0804285.1"/>
    <property type="molecule type" value="Genomic_DNA"/>
</dbReference>
<reference evidence="8 9" key="1">
    <citation type="submission" date="2012-09" db="EMBL/GenBank/DDBJ databases">
        <title>Genome Sequence of alkane-degrading Bacterium Alcanivorax sp. 6-D-6.</title>
        <authorList>
            <person name="Lai Q."/>
            <person name="Shao Z."/>
        </authorList>
    </citation>
    <scope>NUCLEOTIDE SEQUENCE [LARGE SCALE GENOMIC DNA]</scope>
    <source>
        <strain evidence="8 9">6-D-6</strain>
    </source>
</reference>
<feature type="domain" description="Enoyl reductase (ER)" evidence="7">
    <location>
        <begin position="18"/>
        <end position="373"/>
    </location>
</feature>
<dbReference type="CDD" id="cd08281">
    <property type="entry name" value="liver_ADH_like1"/>
    <property type="match status" value="1"/>
</dbReference>
<dbReference type="InterPro" id="IPR036291">
    <property type="entry name" value="NAD(P)-bd_dom_sf"/>
</dbReference>
<dbReference type="Gene3D" id="3.40.50.720">
    <property type="entry name" value="NAD(P)-binding Rossmann-like Domain"/>
    <property type="match status" value="1"/>
</dbReference>
<name>A0ABQ6Y5G1_9GAMM</name>
<comment type="similarity">
    <text evidence="5">Belongs to the zinc-containing alcohol dehydrogenase family.</text>
</comment>
<dbReference type="SUPFAM" id="SSF51735">
    <property type="entry name" value="NAD(P)-binding Rossmann-fold domains"/>
    <property type="match status" value="1"/>
</dbReference>